<name>A0A518K696_9BACT</name>
<proteinExistence type="predicted"/>
<organism evidence="1 2">
    <name type="scientific">Botrimarina mediterranea</name>
    <dbReference type="NCBI Taxonomy" id="2528022"/>
    <lineage>
        <taxon>Bacteria</taxon>
        <taxon>Pseudomonadati</taxon>
        <taxon>Planctomycetota</taxon>
        <taxon>Planctomycetia</taxon>
        <taxon>Pirellulales</taxon>
        <taxon>Lacipirellulaceae</taxon>
        <taxon>Botrimarina</taxon>
    </lineage>
</organism>
<dbReference type="KEGG" id="bmei:Spa11_15120"/>
<sequence>MFLFNLIACDAGSFAEPLSESHRVDAVKWVEPYRVDTTRLADASRSPFFTAHCPLPTAYSFKQCRFAMPMPLTMLPTMPTKPWSVPQMKRFSKCVVPSSCFSGAP</sequence>
<protein>
    <submittedName>
        <fullName evidence="1">Uncharacterized protein</fullName>
    </submittedName>
</protein>
<gene>
    <name evidence="1" type="ORF">Spa11_15120</name>
</gene>
<reference evidence="1 2" key="1">
    <citation type="submission" date="2019-02" db="EMBL/GenBank/DDBJ databases">
        <title>Deep-cultivation of Planctomycetes and their phenomic and genomic characterization uncovers novel biology.</title>
        <authorList>
            <person name="Wiegand S."/>
            <person name="Jogler M."/>
            <person name="Boedeker C."/>
            <person name="Pinto D."/>
            <person name="Vollmers J."/>
            <person name="Rivas-Marin E."/>
            <person name="Kohn T."/>
            <person name="Peeters S.H."/>
            <person name="Heuer A."/>
            <person name="Rast P."/>
            <person name="Oberbeckmann S."/>
            <person name="Bunk B."/>
            <person name="Jeske O."/>
            <person name="Meyerdierks A."/>
            <person name="Storesund J.E."/>
            <person name="Kallscheuer N."/>
            <person name="Luecker S."/>
            <person name="Lage O.M."/>
            <person name="Pohl T."/>
            <person name="Merkel B.J."/>
            <person name="Hornburger P."/>
            <person name="Mueller R.-W."/>
            <person name="Bruemmer F."/>
            <person name="Labrenz M."/>
            <person name="Spormann A.M."/>
            <person name="Op den Camp H."/>
            <person name="Overmann J."/>
            <person name="Amann R."/>
            <person name="Jetten M.S.M."/>
            <person name="Mascher T."/>
            <person name="Medema M.H."/>
            <person name="Devos D.P."/>
            <person name="Kaster A.-K."/>
            <person name="Ovreas L."/>
            <person name="Rohde M."/>
            <person name="Galperin M.Y."/>
            <person name="Jogler C."/>
        </authorList>
    </citation>
    <scope>NUCLEOTIDE SEQUENCE [LARGE SCALE GENOMIC DNA]</scope>
    <source>
        <strain evidence="1 2">Spa11</strain>
    </source>
</reference>
<accession>A0A518K696</accession>
<dbReference type="AlphaFoldDB" id="A0A518K696"/>
<keyword evidence="2" id="KW-1185">Reference proteome</keyword>
<evidence type="ECO:0000313" key="2">
    <source>
        <dbReference type="Proteomes" id="UP000316426"/>
    </source>
</evidence>
<dbReference type="EMBL" id="CP036349">
    <property type="protein sequence ID" value="QDV73316.1"/>
    <property type="molecule type" value="Genomic_DNA"/>
</dbReference>
<dbReference type="Proteomes" id="UP000316426">
    <property type="component" value="Chromosome"/>
</dbReference>
<evidence type="ECO:0000313" key="1">
    <source>
        <dbReference type="EMBL" id="QDV73316.1"/>
    </source>
</evidence>